<dbReference type="PANTHER" id="PTHR43031">
    <property type="entry name" value="FAD-DEPENDENT OXIDOREDUCTASE"/>
    <property type="match status" value="1"/>
</dbReference>
<keyword evidence="3" id="KW-1185">Reference proteome</keyword>
<evidence type="ECO:0000313" key="2">
    <source>
        <dbReference type="EMBL" id="MFC5379265.1"/>
    </source>
</evidence>
<dbReference type="Pfam" id="PF00581">
    <property type="entry name" value="Rhodanese"/>
    <property type="match status" value="1"/>
</dbReference>
<dbReference type="InterPro" id="IPR036873">
    <property type="entry name" value="Rhodanese-like_dom_sf"/>
</dbReference>
<dbReference type="RefSeq" id="WP_340266667.1">
    <property type="nucleotide sequence ID" value="NZ_JBBEOG010000001.1"/>
</dbReference>
<dbReference type="PROSITE" id="PS00380">
    <property type="entry name" value="RHODANESE_1"/>
    <property type="match status" value="1"/>
</dbReference>
<organism evidence="2 3">
    <name type="scientific">Aquipuribacter nitratireducens</name>
    <dbReference type="NCBI Taxonomy" id="650104"/>
    <lineage>
        <taxon>Bacteria</taxon>
        <taxon>Bacillati</taxon>
        <taxon>Actinomycetota</taxon>
        <taxon>Actinomycetes</taxon>
        <taxon>Micrococcales</taxon>
        <taxon>Intrasporangiaceae</taxon>
        <taxon>Aquipuribacter</taxon>
    </lineage>
</organism>
<dbReference type="EMBL" id="JBHSLD010000001">
    <property type="protein sequence ID" value="MFC5379265.1"/>
    <property type="molecule type" value="Genomic_DNA"/>
</dbReference>
<comment type="caution">
    <text evidence="2">The sequence shown here is derived from an EMBL/GenBank/DDBJ whole genome shotgun (WGS) entry which is preliminary data.</text>
</comment>
<protein>
    <submittedName>
        <fullName evidence="2">Rhodanese-like domain-containing protein</fullName>
    </submittedName>
</protein>
<evidence type="ECO:0000313" key="3">
    <source>
        <dbReference type="Proteomes" id="UP001596122"/>
    </source>
</evidence>
<sequence length="104" mass="10477">MTPQTDIPDLARARRDGAVVVDVREPSEYVAGHVPGALNVPLSTVASRAGGLPDGRLYVVCASGGRSKAATDVLRRAGRDAVSVAGGTQGWVAAGNPVTAGSQP</sequence>
<dbReference type="Proteomes" id="UP001596122">
    <property type="component" value="Unassembled WGS sequence"/>
</dbReference>
<dbReference type="SUPFAM" id="SSF52821">
    <property type="entry name" value="Rhodanese/Cell cycle control phosphatase"/>
    <property type="match status" value="1"/>
</dbReference>
<dbReference type="InterPro" id="IPR001763">
    <property type="entry name" value="Rhodanese-like_dom"/>
</dbReference>
<dbReference type="InterPro" id="IPR050229">
    <property type="entry name" value="GlpE_sulfurtransferase"/>
</dbReference>
<gene>
    <name evidence="2" type="ORF">ACFPJ6_00525</name>
</gene>
<proteinExistence type="predicted"/>
<reference evidence="3" key="1">
    <citation type="journal article" date="2019" name="Int. J. Syst. Evol. Microbiol.">
        <title>The Global Catalogue of Microorganisms (GCM) 10K type strain sequencing project: providing services to taxonomists for standard genome sequencing and annotation.</title>
        <authorList>
            <consortium name="The Broad Institute Genomics Platform"/>
            <consortium name="The Broad Institute Genome Sequencing Center for Infectious Disease"/>
            <person name="Wu L."/>
            <person name="Ma J."/>
        </authorList>
    </citation>
    <scope>NUCLEOTIDE SEQUENCE [LARGE SCALE GENOMIC DNA]</scope>
    <source>
        <strain evidence="3">CCUG 43114</strain>
    </source>
</reference>
<feature type="domain" description="Rhodanese" evidence="1">
    <location>
        <begin position="14"/>
        <end position="100"/>
    </location>
</feature>
<dbReference type="CDD" id="cd00158">
    <property type="entry name" value="RHOD"/>
    <property type="match status" value="1"/>
</dbReference>
<accession>A0ABW0GHF4</accession>
<dbReference type="SMART" id="SM00450">
    <property type="entry name" value="RHOD"/>
    <property type="match status" value="1"/>
</dbReference>
<dbReference type="PROSITE" id="PS50206">
    <property type="entry name" value="RHODANESE_3"/>
    <property type="match status" value="1"/>
</dbReference>
<dbReference type="InterPro" id="IPR001307">
    <property type="entry name" value="Thiosulphate_STrfase_CS"/>
</dbReference>
<evidence type="ECO:0000259" key="1">
    <source>
        <dbReference type="PROSITE" id="PS50206"/>
    </source>
</evidence>
<name>A0ABW0GHF4_9MICO</name>
<dbReference type="PANTHER" id="PTHR43031:SF7">
    <property type="entry name" value="NITRIC OXIDE REDUCTASE FLRD-NAD(+) REDUCTASE"/>
    <property type="match status" value="1"/>
</dbReference>
<dbReference type="Gene3D" id="3.40.250.10">
    <property type="entry name" value="Rhodanese-like domain"/>
    <property type="match status" value="1"/>
</dbReference>